<protein>
    <recommendedName>
        <fullName evidence="4">Armadillo repeat-containing protein 6</fullName>
    </recommendedName>
</protein>
<comment type="caution">
    <text evidence="2">The sequence shown here is derived from an EMBL/GenBank/DDBJ whole genome shotgun (WGS) entry which is preliminary data.</text>
</comment>
<gene>
    <name evidence="2" type="ORF">RN001_000952</name>
</gene>
<dbReference type="AlphaFoldDB" id="A0AAN7PKQ3"/>
<dbReference type="PANTHER" id="PTHR22895:SF0">
    <property type="entry name" value="ARMADILLO REPEAT-CONTAINING PROTEIN 6"/>
    <property type="match status" value="1"/>
</dbReference>
<dbReference type="SMART" id="SM00185">
    <property type="entry name" value="ARM"/>
    <property type="match status" value="3"/>
</dbReference>
<dbReference type="Pfam" id="PF00514">
    <property type="entry name" value="Arm"/>
    <property type="match status" value="1"/>
</dbReference>
<name>A0AAN7PKQ3_9COLE</name>
<accession>A0AAN7PKQ3</accession>
<dbReference type="InterPro" id="IPR000225">
    <property type="entry name" value="Armadillo"/>
</dbReference>
<evidence type="ECO:0000313" key="3">
    <source>
        <dbReference type="Proteomes" id="UP001353858"/>
    </source>
</evidence>
<evidence type="ECO:0000256" key="1">
    <source>
        <dbReference type="ARBA" id="ARBA00022737"/>
    </source>
</evidence>
<keyword evidence="1" id="KW-0677">Repeat</keyword>
<dbReference type="SUPFAM" id="SSF48371">
    <property type="entry name" value="ARM repeat"/>
    <property type="match status" value="1"/>
</dbReference>
<dbReference type="InterPro" id="IPR011989">
    <property type="entry name" value="ARM-like"/>
</dbReference>
<organism evidence="2 3">
    <name type="scientific">Aquatica leii</name>
    <dbReference type="NCBI Taxonomy" id="1421715"/>
    <lineage>
        <taxon>Eukaryota</taxon>
        <taxon>Metazoa</taxon>
        <taxon>Ecdysozoa</taxon>
        <taxon>Arthropoda</taxon>
        <taxon>Hexapoda</taxon>
        <taxon>Insecta</taxon>
        <taxon>Pterygota</taxon>
        <taxon>Neoptera</taxon>
        <taxon>Endopterygota</taxon>
        <taxon>Coleoptera</taxon>
        <taxon>Polyphaga</taxon>
        <taxon>Elateriformia</taxon>
        <taxon>Elateroidea</taxon>
        <taxon>Lampyridae</taxon>
        <taxon>Luciolinae</taxon>
        <taxon>Aquatica</taxon>
    </lineage>
</organism>
<dbReference type="GO" id="GO:0002244">
    <property type="term" value="P:hematopoietic progenitor cell differentiation"/>
    <property type="evidence" value="ECO:0007669"/>
    <property type="project" value="TreeGrafter"/>
</dbReference>
<dbReference type="EMBL" id="JARPUR010000001">
    <property type="protein sequence ID" value="KAK4884681.1"/>
    <property type="molecule type" value="Genomic_DNA"/>
</dbReference>
<sequence>MVLKINQETFDDAVKENITEFGMEIGEAIADAVKQYEAQGVDLSNIIKDHMTSLDTESTQELAEALAKLAKFAKSEVSTSVPQILQLLQVVTNECDKGIPNRVYAGKQGAYNIIMDLALKYCLNAEMLVNCFTALKSLMTKQPDLLNESGIQCIGKCLHQQTNPEVLSALLKWVKECCIMHETNRQSIFNAGILEDLKPLLQKVDVSLLRDVLGVLRALVLDDDVRVEFGRSHEHARAIASDTLCSITALLSNFKNDELLINDLLLTISSLLVRTEFCKKVEDAGGLDVIRDTMVVFQSRDKFVRQCFKVLKALAGNDEVKVLIIKKDLAPIITSALSIHKSSSQTATLGLGCIAALTLRCPDNSKALFEAGAPEVIVDCMKLHSDDVNVQKNASWAIRNMVSRSRYQSNKFLEIGVEPILKSNLKKFTHHEFDAKSALRDLGCEVNLKEEWTGSGGLLTTQGKRK</sequence>
<dbReference type="InterPro" id="IPR016024">
    <property type="entry name" value="ARM-type_fold"/>
</dbReference>
<evidence type="ECO:0000313" key="2">
    <source>
        <dbReference type="EMBL" id="KAK4884681.1"/>
    </source>
</evidence>
<proteinExistence type="predicted"/>
<keyword evidence="3" id="KW-1185">Reference proteome</keyword>
<reference evidence="3" key="1">
    <citation type="submission" date="2023-01" db="EMBL/GenBank/DDBJ databases">
        <title>Key to firefly adult light organ development and bioluminescence: homeobox transcription factors regulate luciferase expression and transportation to peroxisome.</title>
        <authorList>
            <person name="Fu X."/>
        </authorList>
    </citation>
    <scope>NUCLEOTIDE SEQUENCE [LARGE SCALE GENOMIC DNA]</scope>
</reference>
<dbReference type="PANTHER" id="PTHR22895">
    <property type="entry name" value="ARMADILLO REPEAT-CONTAINING PROTEIN 6"/>
    <property type="match status" value="1"/>
</dbReference>
<dbReference type="Proteomes" id="UP001353858">
    <property type="component" value="Unassembled WGS sequence"/>
</dbReference>
<evidence type="ECO:0008006" key="4">
    <source>
        <dbReference type="Google" id="ProtNLM"/>
    </source>
</evidence>
<dbReference type="Gene3D" id="1.25.10.10">
    <property type="entry name" value="Leucine-rich Repeat Variant"/>
    <property type="match status" value="2"/>
</dbReference>